<feature type="transmembrane region" description="Helical" evidence="14">
    <location>
        <begin position="323"/>
        <end position="340"/>
    </location>
</feature>
<accession>A0A1X9SLK4</accession>
<evidence type="ECO:0000256" key="14">
    <source>
        <dbReference type="SAM" id="Phobius"/>
    </source>
</evidence>
<name>A0A1X9SLK4_9BACT</name>
<keyword evidence="13" id="KW-0464">Manganese</keyword>
<feature type="transmembrane region" description="Helical" evidence="14">
    <location>
        <begin position="150"/>
        <end position="166"/>
    </location>
</feature>
<evidence type="ECO:0000256" key="6">
    <source>
        <dbReference type="ARBA" id="ARBA00022676"/>
    </source>
</evidence>
<dbReference type="Gene3D" id="3.40.1380.40">
    <property type="match status" value="1"/>
</dbReference>
<evidence type="ECO:0000256" key="13">
    <source>
        <dbReference type="ARBA" id="ARBA00023211"/>
    </source>
</evidence>
<dbReference type="EC" id="2.4.99.19" evidence="18"/>
<comment type="cofactor">
    <cofactor evidence="1">
        <name>Mn(2+)</name>
        <dbReference type="ChEBI" id="CHEBI:29035"/>
    </cofactor>
</comment>
<evidence type="ECO:0000256" key="11">
    <source>
        <dbReference type="ARBA" id="ARBA00022989"/>
    </source>
</evidence>
<dbReference type="GO" id="GO:0016020">
    <property type="term" value="C:membrane"/>
    <property type="evidence" value="ECO:0007669"/>
    <property type="project" value="InterPro"/>
</dbReference>
<proteinExistence type="inferred from homology"/>
<dbReference type="GO" id="GO:0012505">
    <property type="term" value="C:endomembrane system"/>
    <property type="evidence" value="ECO:0007669"/>
    <property type="project" value="UniProtKB-SubCell"/>
</dbReference>
<evidence type="ECO:0000313" key="19">
    <source>
        <dbReference type="Proteomes" id="UP000202031"/>
    </source>
</evidence>
<feature type="domain" description="STT3 subunit PglB C-terminal" evidence="16">
    <location>
        <begin position="578"/>
        <end position="657"/>
    </location>
</feature>
<feature type="transmembrane region" description="Helical" evidence="14">
    <location>
        <begin position="121"/>
        <end position="138"/>
    </location>
</feature>
<dbReference type="EMBL" id="CP015578">
    <property type="protein sequence ID" value="ARQ97113.1"/>
    <property type="molecule type" value="Genomic_DNA"/>
</dbReference>
<dbReference type="GeneID" id="46920828"/>
<dbReference type="Pfam" id="PF18527">
    <property type="entry name" value="STT3_PglB_C"/>
    <property type="match status" value="1"/>
</dbReference>
<dbReference type="RefSeq" id="WP_096013636.1">
    <property type="nucleotide sequence ID" value="NZ_CP015578.1"/>
</dbReference>
<dbReference type="KEGG" id="clx:CLAN_0354"/>
<feature type="transmembrane region" description="Helical" evidence="14">
    <location>
        <begin position="221"/>
        <end position="249"/>
    </location>
</feature>
<feature type="transmembrane region" description="Helical" evidence="14">
    <location>
        <begin position="398"/>
        <end position="417"/>
    </location>
</feature>
<dbReference type="GO" id="GO:0046872">
    <property type="term" value="F:metal ion binding"/>
    <property type="evidence" value="ECO:0007669"/>
    <property type="project" value="UniProtKB-KW"/>
</dbReference>
<dbReference type="Pfam" id="PF02516">
    <property type="entry name" value="STT3"/>
    <property type="match status" value="1"/>
</dbReference>
<evidence type="ECO:0000259" key="17">
    <source>
        <dbReference type="Pfam" id="PF21436"/>
    </source>
</evidence>
<evidence type="ECO:0000256" key="5">
    <source>
        <dbReference type="ARBA" id="ARBA00010810"/>
    </source>
</evidence>
<keyword evidence="10" id="KW-0460">Magnesium</keyword>
<evidence type="ECO:0000256" key="1">
    <source>
        <dbReference type="ARBA" id="ARBA00001936"/>
    </source>
</evidence>
<keyword evidence="12 14" id="KW-0472">Membrane</keyword>
<keyword evidence="6 18" id="KW-0328">Glycosyltransferase</keyword>
<evidence type="ECO:0000256" key="10">
    <source>
        <dbReference type="ARBA" id="ARBA00022842"/>
    </source>
</evidence>
<feature type="domain" description="STT3/PglB/AglB core" evidence="17">
    <location>
        <begin position="440"/>
        <end position="568"/>
    </location>
</feature>
<evidence type="ECO:0000256" key="8">
    <source>
        <dbReference type="ARBA" id="ARBA00022692"/>
    </source>
</evidence>
<evidence type="ECO:0000313" key="18">
    <source>
        <dbReference type="EMBL" id="ARQ97113.1"/>
    </source>
</evidence>
<feature type="transmembrane region" description="Helical" evidence="14">
    <location>
        <begin position="95"/>
        <end position="115"/>
    </location>
</feature>
<dbReference type="Pfam" id="PF21436">
    <property type="entry name" value="STT3-PglB_core"/>
    <property type="match status" value="1"/>
</dbReference>
<evidence type="ECO:0000256" key="4">
    <source>
        <dbReference type="ARBA" id="ARBA00004922"/>
    </source>
</evidence>
<feature type="transmembrane region" description="Helical" evidence="14">
    <location>
        <begin position="70"/>
        <end position="88"/>
    </location>
</feature>
<keyword evidence="8 14" id="KW-0812">Transmembrane</keyword>
<feature type="transmembrane region" description="Helical" evidence="14">
    <location>
        <begin position="261"/>
        <end position="281"/>
    </location>
</feature>
<feature type="transmembrane region" description="Helical" evidence="14">
    <location>
        <begin position="7"/>
        <end position="30"/>
    </location>
</feature>
<dbReference type="PANTHER" id="PTHR13872">
    <property type="entry name" value="DOLICHYL-DIPHOSPHOOLIGOSACCHARIDE--PROTEIN GLYCOSYLTRANSFERASE SUBUNIT"/>
    <property type="match status" value="1"/>
</dbReference>
<sequence>MQILNKYQIPIFIIIAYLFAILCRMEWVIWASGYSDFIWNNQLMISTNDGYAYAEGARDMIAGFHQPNDLSYYGTPLSTITFLLAEILPFSLETIILYLSIFLASLIVIPIILIGKEFNQTKAFFIASLLASIANSYYNRTMAGYYDTDMLVIVLPLFTLWGLIRLHFRGDLISFLIIALSMLAYNWWYPSSYTLCVGIAIFYAIYTFVFERKNIANYQAILFMILAITSAWYSLRIALIFGLFGLIYFRSSLLNFKVMSLLFVAVLSLFAIFGGLNPIWFQAKFYLFRDLDDSISQSFRFYNVNQTIMESGRIDLELFTQRISGHWIVFIFGFIGYILLCKKFRIFLITIPMLGLGFLALKGGLRFTIYAVPIIAMGFGFLLFYLLDKLRVKRLNSIAAFITILALTPSLIHIYYYKPSSVLFKNEVSVLDRLGKVADREDYTLAWWDYGYAIRYYSDTKTLIDGGKHLGRENYAVSYALTMPPNSSANMARLEVEYTEKGYKQNYGGKNLEQILKDYNYNELDKFLSDIKSDKFNLPSKSRDIYYFLPDRMLSIFPIVSKFSRLDILNGKEWGDPFFVIATNFTQVENGIALNNGVIISNDATYIELNGQKFRVNSYIETKYDENMKLKKTIHNIDNLADIYLIYMVDYGRFILLDKEMFNSTFIQLYVLENYDKTPFEPVILDPTAKVYKLKR</sequence>
<reference evidence="19" key="1">
    <citation type="journal article" date="2017" name="Genome Biol. Evol.">
        <title>Comparative Genomic Analysis Identifies a Campylobacter Clade Deficient in Selenium Metabolism.</title>
        <authorList>
            <person name="Miller W.G."/>
            <person name="Yee E."/>
            <person name="Lopes B.S."/>
            <person name="Chapman M.H."/>
            <person name="Huynh S."/>
            <person name="Bono J.L."/>
            <person name="Parker C.T."/>
            <person name="Strachan N.J.C."/>
            <person name="Forbes K.J."/>
        </authorList>
    </citation>
    <scope>NUCLEOTIDE SEQUENCE [LARGE SCALE GENOMIC DNA]</scope>
    <source>
        <strain evidence="19">NCTC 13004</strain>
    </source>
</reference>
<comment type="similarity">
    <text evidence="5">Belongs to the STT3 family.</text>
</comment>
<dbReference type="InterPro" id="IPR041563">
    <property type="entry name" value="STT3_PglB_C"/>
</dbReference>
<comment type="pathway">
    <text evidence="4">Protein modification; protein glycosylation.</text>
</comment>
<dbReference type="PANTHER" id="PTHR13872:SF1">
    <property type="entry name" value="DOLICHYL-DIPHOSPHOOLIGOSACCHARIDE--PROTEIN GLYCOSYLTRANSFERASE SUBUNIT STT3B"/>
    <property type="match status" value="1"/>
</dbReference>
<organism evidence="18 19">
    <name type="scientific">Campylobacter lanienae NCTC 13004</name>
    <dbReference type="NCBI Taxonomy" id="1031753"/>
    <lineage>
        <taxon>Bacteria</taxon>
        <taxon>Pseudomonadati</taxon>
        <taxon>Campylobacterota</taxon>
        <taxon>Epsilonproteobacteria</taxon>
        <taxon>Campylobacterales</taxon>
        <taxon>Campylobacteraceae</taxon>
        <taxon>Campylobacter</taxon>
    </lineage>
</organism>
<comment type="subcellular location">
    <subcellularLocation>
        <location evidence="3">Endomembrane system</location>
        <topology evidence="3">Multi-pass membrane protein</topology>
    </subcellularLocation>
</comment>
<evidence type="ECO:0000256" key="3">
    <source>
        <dbReference type="ARBA" id="ARBA00004127"/>
    </source>
</evidence>
<feature type="transmembrane region" description="Helical" evidence="14">
    <location>
        <begin position="367"/>
        <end position="386"/>
    </location>
</feature>
<evidence type="ECO:0000259" key="15">
    <source>
        <dbReference type="Pfam" id="PF02516"/>
    </source>
</evidence>
<evidence type="ECO:0000256" key="2">
    <source>
        <dbReference type="ARBA" id="ARBA00001946"/>
    </source>
</evidence>
<evidence type="ECO:0000259" key="16">
    <source>
        <dbReference type="Pfam" id="PF18527"/>
    </source>
</evidence>
<dbReference type="InterPro" id="IPR048307">
    <property type="entry name" value="STT3_N"/>
</dbReference>
<comment type="cofactor">
    <cofactor evidence="2">
        <name>Mg(2+)</name>
        <dbReference type="ChEBI" id="CHEBI:18420"/>
    </cofactor>
</comment>
<protein>
    <submittedName>
        <fullName evidence="18">Undecaprenyl-diphosphooligosaccharide--protein glycotransferase</fullName>
        <ecNumber evidence="18">2.4.99.19</ecNumber>
    </submittedName>
</protein>
<feature type="domain" description="Oligosaccharyl transferase STT3 N-terminal" evidence="15">
    <location>
        <begin position="22"/>
        <end position="414"/>
    </location>
</feature>
<keyword evidence="9" id="KW-0479">Metal-binding</keyword>
<dbReference type="Proteomes" id="UP000202031">
    <property type="component" value="Chromosome"/>
</dbReference>
<evidence type="ECO:0000256" key="12">
    <source>
        <dbReference type="ARBA" id="ARBA00023136"/>
    </source>
</evidence>
<gene>
    <name evidence="18" type="primary">pglB</name>
    <name evidence="18" type="ORF">CLAN_0354</name>
</gene>
<evidence type="ECO:0000256" key="9">
    <source>
        <dbReference type="ARBA" id="ARBA00022723"/>
    </source>
</evidence>
<dbReference type="GO" id="GO:0004576">
    <property type="term" value="F:oligosaccharyl transferase activity"/>
    <property type="evidence" value="ECO:0007669"/>
    <property type="project" value="InterPro"/>
</dbReference>
<evidence type="ECO:0000256" key="7">
    <source>
        <dbReference type="ARBA" id="ARBA00022679"/>
    </source>
</evidence>
<dbReference type="InterPro" id="IPR003674">
    <property type="entry name" value="Oligo_trans_STT3"/>
</dbReference>
<dbReference type="AlphaFoldDB" id="A0A1X9SLK4"/>
<keyword evidence="11 14" id="KW-1133">Transmembrane helix</keyword>
<keyword evidence="7 18" id="KW-0808">Transferase</keyword>
<feature type="transmembrane region" description="Helical" evidence="14">
    <location>
        <begin position="193"/>
        <end position="209"/>
    </location>
</feature>
<dbReference type="UniPathway" id="UPA00378"/>
<reference evidence="19" key="2">
    <citation type="journal article" date="2017" name="Genome Biol. Evol.">
        <title>Comparative genomic analysis identifies a Campylobacter clade deficient in selenium metabolism.</title>
        <authorList>
            <person name="Miller W.G."/>
            <person name="Yee E."/>
            <person name="Lopes B.S."/>
            <person name="Chapman M.H."/>
            <person name="Huynh S."/>
            <person name="Bono J.L."/>
            <person name="Parker C.T."/>
            <person name="Strachan N.J.C."/>
            <person name="Forbes K.J."/>
        </authorList>
    </citation>
    <scope>NUCLEOTIDE SEQUENCE [LARGE SCALE GENOMIC DNA]</scope>
    <source>
        <strain evidence="19">NCTC 13004</strain>
    </source>
</reference>
<dbReference type="InterPro" id="IPR048999">
    <property type="entry name" value="STT3-PglB_core"/>
</dbReference>